<evidence type="ECO:0000256" key="6">
    <source>
        <dbReference type="RuleBase" id="RU366058"/>
    </source>
</evidence>
<dbReference type="OrthoDB" id="1651121at2"/>
<dbReference type="Pfam" id="PF09335">
    <property type="entry name" value="VTT_dom"/>
    <property type="match status" value="1"/>
</dbReference>
<dbReference type="PANTHER" id="PTHR12677">
    <property type="entry name" value="GOLGI APPARATUS MEMBRANE PROTEIN TVP38-RELATED"/>
    <property type="match status" value="1"/>
</dbReference>
<gene>
    <name evidence="9" type="primary">ydjZ</name>
    <name evidence="9" type="ORF">SAMEA2297795_01308</name>
    <name evidence="8" type="ORF">SAMEA2297796_00711</name>
</gene>
<dbReference type="PANTHER" id="PTHR12677:SF55">
    <property type="entry name" value="UNDECAPRENYL PHOSPHATE TRANSPORTER SAOUHSC_00901-RELATED"/>
    <property type="match status" value="1"/>
</dbReference>
<dbReference type="AlphaFoldDB" id="A0A1D4LQT7"/>
<feature type="transmembrane region" description="Helical" evidence="6">
    <location>
        <begin position="162"/>
        <end position="178"/>
    </location>
</feature>
<keyword evidence="5 6" id="KW-0472">Membrane</keyword>
<dbReference type="RefSeq" id="WP_069994948.1">
    <property type="nucleotide sequence ID" value="NZ_FMPG01000004.1"/>
</dbReference>
<comment type="subcellular location">
    <subcellularLocation>
        <location evidence="1 6">Cell membrane</location>
        <topology evidence="1 6">Multi-pass membrane protein</topology>
    </subcellularLocation>
</comment>
<dbReference type="EMBL" id="FMPG01000004">
    <property type="protein sequence ID" value="SCS88651.1"/>
    <property type="molecule type" value="Genomic_DNA"/>
</dbReference>
<dbReference type="EMBL" id="FMPI01000003">
    <property type="protein sequence ID" value="SCS54544.1"/>
    <property type="molecule type" value="Genomic_DNA"/>
</dbReference>
<keyword evidence="4 6" id="KW-1133">Transmembrane helix</keyword>
<evidence type="ECO:0000313" key="8">
    <source>
        <dbReference type="EMBL" id="SCS54544.1"/>
    </source>
</evidence>
<sequence>MTETQVQQWVEMFGSLGYIVAFLLPFIEAFLPVLPIIVFVIVNVNAYGWFIGTLLAWLGTVAGSFIVFLCFRRFTHTKYMKKIQRRKAVQRLIHFIDRKGVIPIFILMCFPFTPSALVNIVASLSHIKARAYLIVLLVSKFIMIGLVGWLGKDITSLFSSPLRLATVASVIIVVWIIGRKLEQHFMHASKE</sequence>
<feature type="transmembrane region" description="Helical" evidence="6">
    <location>
        <begin position="47"/>
        <end position="71"/>
    </location>
</feature>
<keyword evidence="10" id="KW-1185">Reference proteome</keyword>
<proteinExistence type="inferred from homology"/>
<evidence type="ECO:0000313" key="11">
    <source>
        <dbReference type="Proteomes" id="UP000095768"/>
    </source>
</evidence>
<evidence type="ECO:0000256" key="5">
    <source>
        <dbReference type="ARBA" id="ARBA00023136"/>
    </source>
</evidence>
<evidence type="ECO:0000313" key="10">
    <source>
        <dbReference type="Proteomes" id="UP000095412"/>
    </source>
</evidence>
<evidence type="ECO:0000256" key="3">
    <source>
        <dbReference type="ARBA" id="ARBA00022692"/>
    </source>
</evidence>
<keyword evidence="2 6" id="KW-1003">Cell membrane</keyword>
<dbReference type="InterPro" id="IPR032816">
    <property type="entry name" value="VTT_dom"/>
</dbReference>
<evidence type="ECO:0000256" key="1">
    <source>
        <dbReference type="ARBA" id="ARBA00004651"/>
    </source>
</evidence>
<feature type="transmembrane region" description="Helical" evidence="6">
    <location>
        <begin position="12"/>
        <end position="41"/>
    </location>
</feature>
<evidence type="ECO:0000259" key="7">
    <source>
        <dbReference type="Pfam" id="PF09335"/>
    </source>
</evidence>
<evidence type="ECO:0000256" key="4">
    <source>
        <dbReference type="ARBA" id="ARBA00022989"/>
    </source>
</evidence>
<keyword evidence="3 6" id="KW-0812">Transmembrane</keyword>
<protein>
    <recommendedName>
        <fullName evidence="6">TVP38/TMEM64 family membrane protein</fullName>
    </recommendedName>
</protein>
<feature type="transmembrane region" description="Helical" evidence="6">
    <location>
        <begin position="101"/>
        <end position="125"/>
    </location>
</feature>
<dbReference type="Proteomes" id="UP000095412">
    <property type="component" value="Unassembled WGS sequence"/>
</dbReference>
<feature type="transmembrane region" description="Helical" evidence="6">
    <location>
        <begin position="131"/>
        <end position="150"/>
    </location>
</feature>
<comment type="similarity">
    <text evidence="6">Belongs to the TVP38/TMEM64 family.</text>
</comment>
<dbReference type="InterPro" id="IPR015414">
    <property type="entry name" value="TMEM64"/>
</dbReference>
<name>A0A1D4LQT7_9STAP</name>
<evidence type="ECO:0000256" key="2">
    <source>
        <dbReference type="ARBA" id="ARBA00022475"/>
    </source>
</evidence>
<reference evidence="8 10" key="2">
    <citation type="submission" date="2016-09" db="EMBL/GenBank/DDBJ databases">
        <authorList>
            <consortium name="Pathogen Informatics"/>
            <person name="Sun Q."/>
            <person name="Inoue M."/>
        </authorList>
    </citation>
    <scope>NUCLEOTIDE SEQUENCE [LARGE SCALE GENOMIC DNA]</scope>
    <source>
        <strain evidence="8 10">82C</strain>
    </source>
</reference>
<evidence type="ECO:0000313" key="9">
    <source>
        <dbReference type="EMBL" id="SCS88651.1"/>
    </source>
</evidence>
<dbReference type="GO" id="GO:0005886">
    <property type="term" value="C:plasma membrane"/>
    <property type="evidence" value="ECO:0007669"/>
    <property type="project" value="UniProtKB-SubCell"/>
</dbReference>
<dbReference type="Proteomes" id="UP000095768">
    <property type="component" value="Unassembled WGS sequence"/>
</dbReference>
<feature type="domain" description="VTT" evidence="7">
    <location>
        <begin position="35"/>
        <end position="150"/>
    </location>
</feature>
<accession>A0A1D4LQT7</accession>
<reference evidence="9 11" key="1">
    <citation type="submission" date="2016-09" db="EMBL/GenBank/DDBJ databases">
        <authorList>
            <consortium name="Pathogen Informatics"/>
        </authorList>
    </citation>
    <scope>NUCLEOTIDE SEQUENCE [LARGE SCALE GENOMIC DNA]</scope>
    <source>
        <strain evidence="9 11">82B</strain>
    </source>
</reference>
<organism evidence="9 11">
    <name type="scientific">Staphylococcus caeli</name>
    <dbReference type="NCBI Taxonomy" id="2201815"/>
    <lineage>
        <taxon>Bacteria</taxon>
        <taxon>Bacillati</taxon>
        <taxon>Bacillota</taxon>
        <taxon>Bacilli</taxon>
        <taxon>Bacillales</taxon>
        <taxon>Staphylococcaceae</taxon>
        <taxon>Staphylococcus</taxon>
    </lineage>
</organism>